<gene>
    <name evidence="6" type="ORF">FOH10_21845</name>
</gene>
<dbReference type="EMBL" id="CP041695">
    <property type="protein sequence ID" value="QDP80963.1"/>
    <property type="molecule type" value="Genomic_DNA"/>
</dbReference>
<feature type="DNA-binding region" description="H-T-H motif" evidence="4">
    <location>
        <begin position="48"/>
        <end position="67"/>
    </location>
</feature>
<dbReference type="InterPro" id="IPR050109">
    <property type="entry name" value="HTH-type_TetR-like_transc_reg"/>
</dbReference>
<evidence type="ECO:0000256" key="2">
    <source>
        <dbReference type="ARBA" id="ARBA00023125"/>
    </source>
</evidence>
<dbReference type="InterPro" id="IPR001647">
    <property type="entry name" value="HTH_TetR"/>
</dbReference>
<keyword evidence="3" id="KW-0804">Transcription</keyword>
<dbReference type="Proteomes" id="UP000317039">
    <property type="component" value="Chromosome"/>
</dbReference>
<dbReference type="Gene3D" id="1.10.357.10">
    <property type="entry name" value="Tetracycline Repressor, domain 2"/>
    <property type="match status" value="1"/>
</dbReference>
<accession>A0A516NPY6</accession>
<evidence type="ECO:0000313" key="7">
    <source>
        <dbReference type="Proteomes" id="UP000317039"/>
    </source>
</evidence>
<sequence length="212" mass="23109">MDLFDLEGRPVAAPDRLTLAERRKQETRLEIARTAARLFAERGTAEVTAEEIAAAAGVALRTFYRYARTKEDAVEPMLATGAQRWLAIIASGPRRLPKLNELQAAAVRSMTLEDDADLELTRGLLRAMDNDAALRGIWHRINMESERDLTRVLTELAGPDADPLRVRLLAAAAAGAIRIALEEWALDTSPQGRGSNPASLAVRCMRALAGGI</sequence>
<dbReference type="PRINTS" id="PR00455">
    <property type="entry name" value="HTHTETR"/>
</dbReference>
<dbReference type="SUPFAM" id="SSF46689">
    <property type="entry name" value="Homeodomain-like"/>
    <property type="match status" value="1"/>
</dbReference>
<evidence type="ECO:0000259" key="5">
    <source>
        <dbReference type="PROSITE" id="PS50977"/>
    </source>
</evidence>
<evidence type="ECO:0000256" key="1">
    <source>
        <dbReference type="ARBA" id="ARBA00023015"/>
    </source>
</evidence>
<evidence type="ECO:0000256" key="4">
    <source>
        <dbReference type="PROSITE-ProRule" id="PRU00335"/>
    </source>
</evidence>
<keyword evidence="1" id="KW-0805">Transcription regulation</keyword>
<dbReference type="PANTHER" id="PTHR30055">
    <property type="entry name" value="HTH-TYPE TRANSCRIPTIONAL REGULATOR RUTR"/>
    <property type="match status" value="1"/>
</dbReference>
<proteinExistence type="predicted"/>
<protein>
    <submittedName>
        <fullName evidence="6">TetR family transcriptional regulator</fullName>
    </submittedName>
</protein>
<dbReference type="AlphaFoldDB" id="A0A516NPY6"/>
<dbReference type="PANTHER" id="PTHR30055:SF238">
    <property type="entry name" value="MYCOFACTOCIN BIOSYNTHESIS TRANSCRIPTIONAL REGULATOR MFTR-RELATED"/>
    <property type="match status" value="1"/>
</dbReference>
<dbReference type="GO" id="GO:0003700">
    <property type="term" value="F:DNA-binding transcription factor activity"/>
    <property type="evidence" value="ECO:0007669"/>
    <property type="project" value="TreeGrafter"/>
</dbReference>
<evidence type="ECO:0000313" key="6">
    <source>
        <dbReference type="EMBL" id="QDP80963.1"/>
    </source>
</evidence>
<dbReference type="Pfam" id="PF00440">
    <property type="entry name" value="TetR_N"/>
    <property type="match status" value="1"/>
</dbReference>
<evidence type="ECO:0000256" key="3">
    <source>
        <dbReference type="ARBA" id="ARBA00023163"/>
    </source>
</evidence>
<dbReference type="PROSITE" id="PS50977">
    <property type="entry name" value="HTH_TETR_2"/>
    <property type="match status" value="1"/>
</dbReference>
<name>A0A516NPY6_9NOCA</name>
<organism evidence="6 7">
    <name type="scientific">Nocardia otitidiscaviarum</name>
    <dbReference type="NCBI Taxonomy" id="1823"/>
    <lineage>
        <taxon>Bacteria</taxon>
        <taxon>Bacillati</taxon>
        <taxon>Actinomycetota</taxon>
        <taxon>Actinomycetes</taxon>
        <taxon>Mycobacteriales</taxon>
        <taxon>Nocardiaceae</taxon>
        <taxon>Nocardia</taxon>
    </lineage>
</organism>
<feature type="domain" description="HTH tetR-type" evidence="5">
    <location>
        <begin position="25"/>
        <end position="85"/>
    </location>
</feature>
<dbReference type="GO" id="GO:0000976">
    <property type="term" value="F:transcription cis-regulatory region binding"/>
    <property type="evidence" value="ECO:0007669"/>
    <property type="project" value="TreeGrafter"/>
</dbReference>
<dbReference type="InterPro" id="IPR009057">
    <property type="entry name" value="Homeodomain-like_sf"/>
</dbReference>
<keyword evidence="2 4" id="KW-0238">DNA-binding</keyword>
<dbReference type="KEGG" id="nod:FOH10_21845"/>
<reference evidence="6 7" key="1">
    <citation type="submission" date="2019-07" db="EMBL/GenBank/DDBJ databases">
        <title>Complete Genome Sequence and Methylome Analysis of Nocardia otitidis-caviarum NEB252.</title>
        <authorList>
            <person name="Fomenkov A."/>
            <person name="Anton B.P."/>
            <person name="Vincze T."/>
            <person name="Roberts R.J."/>
        </authorList>
    </citation>
    <scope>NUCLEOTIDE SEQUENCE [LARGE SCALE GENOMIC DNA]</scope>
    <source>
        <strain evidence="6 7">NEB252</strain>
    </source>
</reference>